<comment type="cofactor">
    <cofactor evidence="7">
        <name>Ca(2+)</name>
        <dbReference type="ChEBI" id="CHEBI:29108"/>
    </cofactor>
    <text evidence="7">Binds 1 Ca(2+) ion per subunit.</text>
</comment>
<dbReference type="Pfam" id="PF09286">
    <property type="entry name" value="Pro-kuma_activ"/>
    <property type="match status" value="1"/>
</dbReference>
<evidence type="ECO:0000256" key="5">
    <source>
        <dbReference type="ARBA" id="ARBA00022837"/>
    </source>
</evidence>
<proteinExistence type="predicted"/>
<dbReference type="Gene3D" id="3.40.50.200">
    <property type="entry name" value="Peptidase S8/S53 domain"/>
    <property type="match status" value="1"/>
</dbReference>
<evidence type="ECO:0000256" key="1">
    <source>
        <dbReference type="ARBA" id="ARBA00022670"/>
    </source>
</evidence>
<dbReference type="GO" id="GO:0004252">
    <property type="term" value="F:serine-type endopeptidase activity"/>
    <property type="evidence" value="ECO:0007669"/>
    <property type="project" value="UniProtKB-UniRule"/>
</dbReference>
<dbReference type="PANTHER" id="PTHR14218:SF15">
    <property type="entry name" value="TRIPEPTIDYL-PEPTIDASE 1"/>
    <property type="match status" value="1"/>
</dbReference>
<feature type="active site" description="Charge relay system" evidence="7">
    <location>
        <position position="407"/>
    </location>
</feature>
<keyword evidence="6" id="KW-0865">Zymogen</keyword>
<dbReference type="SUPFAM" id="SSF54897">
    <property type="entry name" value="Protease propeptides/inhibitors"/>
    <property type="match status" value="1"/>
</dbReference>
<evidence type="ECO:0000313" key="9">
    <source>
        <dbReference type="EMBL" id="NDV30804.1"/>
    </source>
</evidence>
<dbReference type="CDD" id="cd11377">
    <property type="entry name" value="Pro-peptidase_S53"/>
    <property type="match status" value="1"/>
</dbReference>
<evidence type="ECO:0000256" key="7">
    <source>
        <dbReference type="PROSITE-ProRule" id="PRU01032"/>
    </source>
</evidence>
<dbReference type="GO" id="GO:0006508">
    <property type="term" value="P:proteolysis"/>
    <property type="evidence" value="ECO:0007669"/>
    <property type="project" value="UniProtKB-KW"/>
</dbReference>
<evidence type="ECO:0000259" key="8">
    <source>
        <dbReference type="PROSITE" id="PS51695"/>
    </source>
</evidence>
<sequence length="493" mass="53481">MDILEDLFWKVSEPGTLFYGKHLSQQEVQDLVRPSPVAIQTLLEWVDTFEVTQVELLNDFLLVRGPASVLEEMLHCQFHHFQHTSTGKTIIRARGEYSLPAHVAAHVDFVGGVKHFPVLRSRSLGSRKRSPLQDLQVTPRLLKERYNINSAVGQAKNNSQSVAQFLEQYFSAADLEEFFTLFLQTAIGTVPTTVGPNDFGAGVEASLDIEYIMSTGQGIPTVFWSTGGLHDNQEPFLKWMVTVENTTNAPLLFSVSYGDDEPSLTLDYVTRVNVEFKKQGVRGISLLFASGDDGVGGDDSGCSRFVPGYPATSPYVTAVGGTTLEGWLETGKEIVNGLSGGGFSDYFVRPSYQDSAVKGYLSKMSSQLPPANLWNNTGRGFPDLAALSSNYVVVVNFVPLPGVAGTSCASPAISGIIGLLNDSRLLAGKSSLGFLNPLLYKLAVEQPQVFFDIVDGSNPGCGTDGFSATQGWDPATGLGSINYQEFVKVVNQY</sequence>
<dbReference type="PROSITE" id="PS51695">
    <property type="entry name" value="SEDOLISIN"/>
    <property type="match status" value="1"/>
</dbReference>
<dbReference type="GO" id="GO:0008240">
    <property type="term" value="F:tripeptidyl-peptidase activity"/>
    <property type="evidence" value="ECO:0007669"/>
    <property type="project" value="TreeGrafter"/>
</dbReference>
<dbReference type="PANTHER" id="PTHR14218">
    <property type="entry name" value="PROTEASE S8 TRIPEPTIDYL PEPTIDASE I CLN2"/>
    <property type="match status" value="1"/>
</dbReference>
<keyword evidence="1 7" id="KW-0645">Protease</keyword>
<evidence type="ECO:0000256" key="4">
    <source>
        <dbReference type="ARBA" id="ARBA00022825"/>
    </source>
</evidence>
<dbReference type="InterPro" id="IPR023828">
    <property type="entry name" value="Peptidase_S8_Ser-AS"/>
</dbReference>
<dbReference type="InterPro" id="IPR050819">
    <property type="entry name" value="Tripeptidyl-peptidase_I"/>
</dbReference>
<keyword evidence="5 7" id="KW-0106">Calcium</keyword>
<feature type="active site" description="Charge relay system" evidence="7">
    <location>
        <position position="204"/>
    </location>
</feature>
<dbReference type="InterPro" id="IPR030400">
    <property type="entry name" value="Sedolisin_dom"/>
</dbReference>
<dbReference type="EMBL" id="GIBP01001835">
    <property type="protein sequence ID" value="NDV30804.1"/>
    <property type="molecule type" value="Transcribed_RNA"/>
</dbReference>
<feature type="binding site" evidence="7">
    <location>
        <position position="452"/>
    </location>
    <ligand>
        <name>Ca(2+)</name>
        <dbReference type="ChEBI" id="CHEBI:29108"/>
    </ligand>
</feature>
<dbReference type="GO" id="GO:0046872">
    <property type="term" value="F:metal ion binding"/>
    <property type="evidence" value="ECO:0007669"/>
    <property type="project" value="UniProtKB-UniRule"/>
</dbReference>
<feature type="active site" description="Charge relay system" evidence="7">
    <location>
        <position position="208"/>
    </location>
</feature>
<dbReference type="CDD" id="cd04056">
    <property type="entry name" value="Peptidases_S53"/>
    <property type="match status" value="1"/>
</dbReference>
<feature type="binding site" evidence="7">
    <location>
        <position position="471"/>
    </location>
    <ligand>
        <name>Ca(2+)</name>
        <dbReference type="ChEBI" id="CHEBI:29108"/>
    </ligand>
</feature>
<evidence type="ECO:0000256" key="6">
    <source>
        <dbReference type="ARBA" id="ARBA00023145"/>
    </source>
</evidence>
<accession>A0A6B2L1B3</accession>
<dbReference type="PROSITE" id="PS00138">
    <property type="entry name" value="SUBTILASE_SER"/>
    <property type="match status" value="1"/>
</dbReference>
<dbReference type="SMART" id="SM00944">
    <property type="entry name" value="Pro-kuma_activ"/>
    <property type="match status" value="1"/>
</dbReference>
<evidence type="ECO:0000256" key="2">
    <source>
        <dbReference type="ARBA" id="ARBA00022723"/>
    </source>
</evidence>
<dbReference type="InterPro" id="IPR036852">
    <property type="entry name" value="Peptidase_S8/S53_dom_sf"/>
</dbReference>
<dbReference type="SUPFAM" id="SSF52743">
    <property type="entry name" value="Subtilisin-like"/>
    <property type="match status" value="1"/>
</dbReference>
<dbReference type="InterPro" id="IPR015366">
    <property type="entry name" value="S53_propep"/>
</dbReference>
<feature type="domain" description="Peptidase S53" evidence="8">
    <location>
        <begin position="136"/>
        <end position="493"/>
    </location>
</feature>
<evidence type="ECO:0000256" key="3">
    <source>
        <dbReference type="ARBA" id="ARBA00022801"/>
    </source>
</evidence>
<reference evidence="9" key="1">
    <citation type="journal article" date="2020" name="J. Eukaryot. Microbiol.">
        <title>De novo Sequencing, Assembly and Annotation of the Transcriptome for the Free-Living Testate Amoeba Arcella intermedia.</title>
        <authorList>
            <person name="Ribeiro G.M."/>
            <person name="Porfirio-Sousa A.L."/>
            <person name="Maurer-Alcala X.X."/>
            <person name="Katz L.A."/>
            <person name="Lahr D.J.G."/>
        </authorList>
    </citation>
    <scope>NUCLEOTIDE SEQUENCE</scope>
</reference>
<dbReference type="AlphaFoldDB" id="A0A6B2L1B3"/>
<name>A0A6B2L1B3_9EUKA</name>
<keyword evidence="3 7" id="KW-0378">Hydrolase</keyword>
<feature type="binding site" evidence="7">
    <location>
        <position position="453"/>
    </location>
    <ligand>
        <name>Ca(2+)</name>
        <dbReference type="ChEBI" id="CHEBI:29108"/>
    </ligand>
</feature>
<keyword evidence="2 7" id="KW-0479">Metal-binding</keyword>
<protein>
    <recommendedName>
        <fullName evidence="8">Peptidase S53 domain-containing protein</fullName>
    </recommendedName>
</protein>
<keyword evidence="4 7" id="KW-0720">Serine protease</keyword>
<feature type="binding site" evidence="7">
    <location>
        <position position="473"/>
    </location>
    <ligand>
        <name>Ca(2+)</name>
        <dbReference type="ChEBI" id="CHEBI:29108"/>
    </ligand>
</feature>
<organism evidence="9">
    <name type="scientific">Arcella intermedia</name>
    <dbReference type="NCBI Taxonomy" id="1963864"/>
    <lineage>
        <taxon>Eukaryota</taxon>
        <taxon>Amoebozoa</taxon>
        <taxon>Tubulinea</taxon>
        <taxon>Elardia</taxon>
        <taxon>Arcellinida</taxon>
        <taxon>Sphaerothecina</taxon>
        <taxon>Arcellidae</taxon>
        <taxon>Arcella</taxon>
    </lineage>
</organism>